<dbReference type="AlphaFoldDB" id="A0A815URM1"/>
<comment type="caution">
    <text evidence="1">The sequence shown here is derived from an EMBL/GenBank/DDBJ whole genome shotgun (WGS) entry which is preliminary data.</text>
</comment>
<dbReference type="Proteomes" id="UP000663860">
    <property type="component" value="Unassembled WGS sequence"/>
</dbReference>
<evidence type="ECO:0000313" key="1">
    <source>
        <dbReference type="EMBL" id="CAF1519720.1"/>
    </source>
</evidence>
<organism evidence="1 2">
    <name type="scientific">Adineta steineri</name>
    <dbReference type="NCBI Taxonomy" id="433720"/>
    <lineage>
        <taxon>Eukaryota</taxon>
        <taxon>Metazoa</taxon>
        <taxon>Spiralia</taxon>
        <taxon>Gnathifera</taxon>
        <taxon>Rotifera</taxon>
        <taxon>Eurotatoria</taxon>
        <taxon>Bdelloidea</taxon>
        <taxon>Adinetida</taxon>
        <taxon>Adinetidae</taxon>
        <taxon>Adineta</taxon>
    </lineage>
</organism>
<protein>
    <submittedName>
        <fullName evidence="1">Uncharacterized protein</fullName>
    </submittedName>
</protein>
<reference evidence="1" key="1">
    <citation type="submission" date="2021-02" db="EMBL/GenBank/DDBJ databases">
        <authorList>
            <person name="Nowell W R."/>
        </authorList>
    </citation>
    <scope>NUCLEOTIDE SEQUENCE</scope>
</reference>
<evidence type="ECO:0000313" key="2">
    <source>
        <dbReference type="Proteomes" id="UP000663860"/>
    </source>
</evidence>
<feature type="non-terminal residue" evidence="1">
    <location>
        <position position="44"/>
    </location>
</feature>
<sequence length="44" mass="4789">MHKAGSLVAFACAPGALVDDKPEEQNSLFMKHLLKHLATPNEDI</sequence>
<proteinExistence type="predicted"/>
<dbReference type="EMBL" id="CAJNOE010005545">
    <property type="protein sequence ID" value="CAF1519720.1"/>
    <property type="molecule type" value="Genomic_DNA"/>
</dbReference>
<accession>A0A815URM1</accession>
<name>A0A815URM1_9BILA</name>
<gene>
    <name evidence="1" type="ORF">IZO911_LOCUS45814</name>
</gene>